<keyword evidence="3" id="KW-1185">Reference proteome</keyword>
<protein>
    <submittedName>
        <fullName evidence="2">Uncharacterized protein</fullName>
    </submittedName>
</protein>
<sequence>MQGKSLDPNSKRMKRAPTAASRFISASDTSGRPTECIAGPVKYSRNVRDTMGNDLYRRPRTECYLGPCTTLNSLMRPTGPRHQLNLLPTYDLDPPPKARTIRVKNDMEFMVYILRPKWSGVVRLNCRDPYEKARSHLRMRRTGQGTDVWLAETDDVHIARSLLTHLTCHSGQRNDAPAPIVADIISSKAPPLPKEVAEDVLNENKNRLIGTAINASRADPVLATALENAFTEALSKVESNALYKTVLHHRRILTLWAIMIDQSATLEDTPFFASLLGVFVLCSVTESGSERMLVNSLTLAIFPVPSGGSHVRMDWECGHGIAALPMRPDDDRLALGLSASVVGPRNPVYDRAEEVADNCQRRGIVWGLAIRDWWLWRKGWSDTIKRVYYPVLPGNTSQYRIIPGNTSMCEKISQECELGK</sequence>
<evidence type="ECO:0000256" key="1">
    <source>
        <dbReference type="SAM" id="MobiDB-lite"/>
    </source>
</evidence>
<evidence type="ECO:0000313" key="3">
    <source>
        <dbReference type="Proteomes" id="UP000218334"/>
    </source>
</evidence>
<organism evidence="2 3">
    <name type="scientific">Armillaria solidipes</name>
    <dbReference type="NCBI Taxonomy" id="1076256"/>
    <lineage>
        <taxon>Eukaryota</taxon>
        <taxon>Fungi</taxon>
        <taxon>Dikarya</taxon>
        <taxon>Basidiomycota</taxon>
        <taxon>Agaricomycotina</taxon>
        <taxon>Agaricomycetes</taxon>
        <taxon>Agaricomycetidae</taxon>
        <taxon>Agaricales</taxon>
        <taxon>Marasmiineae</taxon>
        <taxon>Physalacriaceae</taxon>
        <taxon>Armillaria</taxon>
    </lineage>
</organism>
<gene>
    <name evidence="2" type="ORF">ARMSODRAFT_1070853</name>
</gene>
<proteinExistence type="predicted"/>
<name>A0A2H3AM99_9AGAR</name>
<dbReference type="AlphaFoldDB" id="A0A2H3AM99"/>
<feature type="region of interest" description="Disordered" evidence="1">
    <location>
        <begin position="1"/>
        <end position="37"/>
    </location>
</feature>
<dbReference type="EMBL" id="KZ293494">
    <property type="protein sequence ID" value="PBK59981.1"/>
    <property type="molecule type" value="Genomic_DNA"/>
</dbReference>
<accession>A0A2H3AM99</accession>
<reference evidence="3" key="1">
    <citation type="journal article" date="2017" name="Nat. Ecol. Evol.">
        <title>Genome expansion and lineage-specific genetic innovations in the forest pathogenic fungi Armillaria.</title>
        <authorList>
            <person name="Sipos G."/>
            <person name="Prasanna A.N."/>
            <person name="Walter M.C."/>
            <person name="O'Connor E."/>
            <person name="Balint B."/>
            <person name="Krizsan K."/>
            <person name="Kiss B."/>
            <person name="Hess J."/>
            <person name="Varga T."/>
            <person name="Slot J."/>
            <person name="Riley R."/>
            <person name="Boka B."/>
            <person name="Rigling D."/>
            <person name="Barry K."/>
            <person name="Lee J."/>
            <person name="Mihaltcheva S."/>
            <person name="LaButti K."/>
            <person name="Lipzen A."/>
            <person name="Waldron R."/>
            <person name="Moloney N.M."/>
            <person name="Sperisen C."/>
            <person name="Kredics L."/>
            <person name="Vagvoelgyi C."/>
            <person name="Patrignani A."/>
            <person name="Fitzpatrick D."/>
            <person name="Nagy I."/>
            <person name="Doyle S."/>
            <person name="Anderson J.B."/>
            <person name="Grigoriev I.V."/>
            <person name="Gueldener U."/>
            <person name="Muensterkoetter M."/>
            <person name="Nagy L.G."/>
        </authorList>
    </citation>
    <scope>NUCLEOTIDE SEQUENCE [LARGE SCALE GENOMIC DNA]</scope>
    <source>
        <strain evidence="3">28-4</strain>
    </source>
</reference>
<dbReference type="Proteomes" id="UP000218334">
    <property type="component" value="Unassembled WGS sequence"/>
</dbReference>
<evidence type="ECO:0000313" key="2">
    <source>
        <dbReference type="EMBL" id="PBK59981.1"/>
    </source>
</evidence>